<proteinExistence type="predicted"/>
<feature type="region of interest" description="Disordered" evidence="1">
    <location>
        <begin position="44"/>
        <end position="128"/>
    </location>
</feature>
<keyword evidence="2" id="KW-0732">Signal</keyword>
<gene>
    <name evidence="3" type="primary">105261669</name>
</gene>
<dbReference type="EnsemblMetazoa" id="MDOA016910-RA">
    <property type="protein sequence ID" value="MDOA016910-PA"/>
    <property type="gene ID" value="MDOA016910"/>
</dbReference>
<evidence type="ECO:0000256" key="2">
    <source>
        <dbReference type="SAM" id="SignalP"/>
    </source>
</evidence>
<reference evidence="3" key="1">
    <citation type="submission" date="2020-05" db="UniProtKB">
        <authorList>
            <consortium name="EnsemblMetazoa"/>
        </authorList>
    </citation>
    <scope>IDENTIFICATION</scope>
    <source>
        <strain evidence="3">Aabys</strain>
    </source>
</reference>
<accession>A0A1I8NL60</accession>
<feature type="compositionally biased region" description="Basic and acidic residues" evidence="1">
    <location>
        <begin position="105"/>
        <end position="115"/>
    </location>
</feature>
<evidence type="ECO:0000313" key="3">
    <source>
        <dbReference type="EnsemblMetazoa" id="MDOA016910-PA"/>
    </source>
</evidence>
<organism evidence="3">
    <name type="scientific">Musca domestica</name>
    <name type="common">House fly</name>
    <dbReference type="NCBI Taxonomy" id="7370"/>
    <lineage>
        <taxon>Eukaryota</taxon>
        <taxon>Metazoa</taxon>
        <taxon>Ecdysozoa</taxon>
        <taxon>Arthropoda</taxon>
        <taxon>Hexapoda</taxon>
        <taxon>Insecta</taxon>
        <taxon>Pterygota</taxon>
        <taxon>Neoptera</taxon>
        <taxon>Endopterygota</taxon>
        <taxon>Diptera</taxon>
        <taxon>Brachycera</taxon>
        <taxon>Muscomorpha</taxon>
        <taxon>Muscoidea</taxon>
        <taxon>Muscidae</taxon>
        <taxon>Musca</taxon>
    </lineage>
</organism>
<name>A0A1I8NL60_MUSDO</name>
<protein>
    <submittedName>
        <fullName evidence="3">Uncharacterized protein</fullName>
    </submittedName>
</protein>
<evidence type="ECO:0000256" key="1">
    <source>
        <dbReference type="SAM" id="MobiDB-lite"/>
    </source>
</evidence>
<sequence>MASLKLFLVCAVLALFCNSSSGRPRNAIIPIPLHRHYSLTVRGEGHITHSADSDGNKHENPKVDDEHKNLSSIDEEFGSKDASSMSNENADVYDEYKDQPAYAPERTRNKEGDMLKKRKLNARTLKSL</sequence>
<dbReference type="AlphaFoldDB" id="A0A1I8NL60"/>
<feature type="compositionally biased region" description="Basic and acidic residues" evidence="1">
    <location>
        <begin position="44"/>
        <end position="69"/>
    </location>
</feature>
<feature type="chain" id="PRO_5044561916" evidence="2">
    <location>
        <begin position="23"/>
        <end position="128"/>
    </location>
</feature>
<feature type="signal peptide" evidence="2">
    <location>
        <begin position="1"/>
        <end position="22"/>
    </location>
</feature>
<dbReference type="VEuPathDB" id="VectorBase:MDOA016910"/>